<keyword evidence="5 6" id="KW-0539">Nucleus</keyword>
<dbReference type="EMBL" id="CAMAPF010000021">
    <property type="protein sequence ID" value="CAH9071511.1"/>
    <property type="molecule type" value="Genomic_DNA"/>
</dbReference>
<evidence type="ECO:0000256" key="4">
    <source>
        <dbReference type="ARBA" id="ARBA00023163"/>
    </source>
</evidence>
<dbReference type="PANTHER" id="PTHR33057:SF224">
    <property type="entry name" value="TRANSCRIPTION REPRESSOR"/>
    <property type="match status" value="1"/>
</dbReference>
<name>A0AAV0C8S3_9ASTE</name>
<feature type="compositionally biased region" description="Pro residues" evidence="7">
    <location>
        <begin position="76"/>
        <end position="85"/>
    </location>
</feature>
<keyword evidence="2 6" id="KW-0678">Repressor</keyword>
<evidence type="ECO:0000256" key="2">
    <source>
        <dbReference type="ARBA" id="ARBA00022491"/>
    </source>
</evidence>
<keyword evidence="4 6" id="KW-0804">Transcription</keyword>
<evidence type="ECO:0000256" key="1">
    <source>
        <dbReference type="ARBA" id="ARBA00004123"/>
    </source>
</evidence>
<dbReference type="Proteomes" id="UP001152523">
    <property type="component" value="Unassembled WGS sequence"/>
</dbReference>
<protein>
    <recommendedName>
        <fullName evidence="6">Transcription repressor</fullName>
    </recommendedName>
    <alternativeName>
        <fullName evidence="6">Ovate family protein</fullName>
    </alternativeName>
</protein>
<dbReference type="NCBIfam" id="TIGR01568">
    <property type="entry name" value="A_thal_3678"/>
    <property type="match status" value="1"/>
</dbReference>
<keyword evidence="10" id="KW-1185">Reference proteome</keyword>
<comment type="subcellular location">
    <subcellularLocation>
        <location evidence="1 6">Nucleus</location>
    </subcellularLocation>
</comment>
<evidence type="ECO:0000256" key="3">
    <source>
        <dbReference type="ARBA" id="ARBA00023015"/>
    </source>
</evidence>
<accession>A0AAV0C8S3</accession>
<comment type="function">
    <text evidence="6">Transcriptional repressor that regulates multiple aspects of plant growth and development.</text>
</comment>
<evidence type="ECO:0000259" key="8">
    <source>
        <dbReference type="PROSITE" id="PS51754"/>
    </source>
</evidence>
<organism evidence="9 10">
    <name type="scientific">Cuscuta epithymum</name>
    <dbReference type="NCBI Taxonomy" id="186058"/>
    <lineage>
        <taxon>Eukaryota</taxon>
        <taxon>Viridiplantae</taxon>
        <taxon>Streptophyta</taxon>
        <taxon>Embryophyta</taxon>
        <taxon>Tracheophyta</taxon>
        <taxon>Spermatophyta</taxon>
        <taxon>Magnoliopsida</taxon>
        <taxon>eudicotyledons</taxon>
        <taxon>Gunneridae</taxon>
        <taxon>Pentapetalae</taxon>
        <taxon>asterids</taxon>
        <taxon>lamiids</taxon>
        <taxon>Solanales</taxon>
        <taxon>Convolvulaceae</taxon>
        <taxon>Cuscuteae</taxon>
        <taxon>Cuscuta</taxon>
        <taxon>Cuscuta subgen. Cuscuta</taxon>
    </lineage>
</organism>
<dbReference type="AlphaFoldDB" id="A0AAV0C8S3"/>
<dbReference type="InterPro" id="IPR038933">
    <property type="entry name" value="Ovate"/>
</dbReference>
<proteinExistence type="predicted"/>
<sequence>MENPFKLKLHRIFRSCKTKKLTSDVVIHSINNNTNDDNNHLFFDELFTPKPRTFRSTSRPTCPKTSRPDSQSQKCPPTPPYLPPYHRPEKYSCGSACAPSHHRKSKKKKRKKTQRRSRYIIGRLDDFHDISGAFMYNGLFSSDDGDGDMLFSSSRSLSLSSDSDSVGGSLRRRESAAVNGSFAVVKRSSDPYGDFMASMVEMIVEKGIFGGRDLEKLLQCFLSLNSDHHHGIIIEAFSDICEALFSLSLNEN</sequence>
<reference evidence="9" key="1">
    <citation type="submission" date="2022-07" db="EMBL/GenBank/DDBJ databases">
        <authorList>
            <person name="Macas J."/>
            <person name="Novak P."/>
            <person name="Neumann P."/>
        </authorList>
    </citation>
    <scope>NUCLEOTIDE SEQUENCE</scope>
</reference>
<keyword evidence="3 6" id="KW-0805">Transcription regulation</keyword>
<dbReference type="PANTHER" id="PTHR33057">
    <property type="entry name" value="TRANSCRIPTION REPRESSOR OFP7-RELATED"/>
    <property type="match status" value="1"/>
</dbReference>
<dbReference type="InterPro" id="IPR006458">
    <property type="entry name" value="Ovate_C"/>
</dbReference>
<dbReference type="Pfam" id="PF04844">
    <property type="entry name" value="Ovate"/>
    <property type="match status" value="1"/>
</dbReference>
<dbReference type="GO" id="GO:0005634">
    <property type="term" value="C:nucleus"/>
    <property type="evidence" value="ECO:0007669"/>
    <property type="project" value="UniProtKB-SubCell"/>
</dbReference>
<evidence type="ECO:0000256" key="5">
    <source>
        <dbReference type="ARBA" id="ARBA00023242"/>
    </source>
</evidence>
<gene>
    <name evidence="9" type="ORF">CEPIT_LOCUS3937</name>
</gene>
<comment type="caution">
    <text evidence="9">The sequence shown here is derived from an EMBL/GenBank/DDBJ whole genome shotgun (WGS) entry which is preliminary data.</text>
</comment>
<feature type="region of interest" description="Disordered" evidence="7">
    <location>
        <begin position="52"/>
        <end position="117"/>
    </location>
</feature>
<evidence type="ECO:0000256" key="7">
    <source>
        <dbReference type="SAM" id="MobiDB-lite"/>
    </source>
</evidence>
<feature type="domain" description="OVATE" evidence="8">
    <location>
        <begin position="184"/>
        <end position="243"/>
    </location>
</feature>
<dbReference type="GO" id="GO:0045892">
    <property type="term" value="P:negative regulation of DNA-templated transcription"/>
    <property type="evidence" value="ECO:0007669"/>
    <property type="project" value="UniProtKB-UniRule"/>
</dbReference>
<dbReference type="PROSITE" id="PS51754">
    <property type="entry name" value="OVATE"/>
    <property type="match status" value="1"/>
</dbReference>
<evidence type="ECO:0000313" key="10">
    <source>
        <dbReference type="Proteomes" id="UP001152523"/>
    </source>
</evidence>
<evidence type="ECO:0000313" key="9">
    <source>
        <dbReference type="EMBL" id="CAH9071511.1"/>
    </source>
</evidence>
<evidence type="ECO:0000256" key="6">
    <source>
        <dbReference type="RuleBase" id="RU367028"/>
    </source>
</evidence>
<feature type="compositionally biased region" description="Basic residues" evidence="7">
    <location>
        <begin position="100"/>
        <end position="117"/>
    </location>
</feature>
<feature type="compositionally biased region" description="Polar residues" evidence="7">
    <location>
        <begin position="54"/>
        <end position="75"/>
    </location>
</feature>